<keyword evidence="1" id="KW-1133">Transmembrane helix</keyword>
<evidence type="ECO:0000313" key="3">
    <source>
        <dbReference type="Proteomes" id="UP000658131"/>
    </source>
</evidence>
<feature type="transmembrane region" description="Helical" evidence="1">
    <location>
        <begin position="108"/>
        <end position="128"/>
    </location>
</feature>
<proteinExistence type="predicted"/>
<dbReference type="PANTHER" id="PTHR35337">
    <property type="entry name" value="SLR1478 PROTEIN"/>
    <property type="match status" value="1"/>
</dbReference>
<evidence type="ECO:0000256" key="1">
    <source>
        <dbReference type="SAM" id="Phobius"/>
    </source>
</evidence>
<dbReference type="InterPro" id="IPR002798">
    <property type="entry name" value="SpoIIM-like"/>
</dbReference>
<name>A0ABR7NKZ8_9FIRM</name>
<comment type="caution">
    <text evidence="2">The sequence shown here is derived from an EMBL/GenBank/DDBJ whole genome shotgun (WGS) entry which is preliminary data.</text>
</comment>
<feature type="transmembrane region" description="Helical" evidence="1">
    <location>
        <begin position="140"/>
        <end position="158"/>
    </location>
</feature>
<dbReference type="Proteomes" id="UP000658131">
    <property type="component" value="Unassembled WGS sequence"/>
</dbReference>
<keyword evidence="1" id="KW-0472">Membrane</keyword>
<keyword evidence="1" id="KW-0812">Transmembrane</keyword>
<feature type="transmembrane region" description="Helical" evidence="1">
    <location>
        <begin position="20"/>
        <end position="42"/>
    </location>
</feature>
<accession>A0ABR7NKZ8</accession>
<dbReference type="EMBL" id="JACRTB010000017">
    <property type="protein sequence ID" value="MBC8576895.1"/>
    <property type="molecule type" value="Genomic_DNA"/>
</dbReference>
<dbReference type="PANTHER" id="PTHR35337:SF1">
    <property type="entry name" value="SLR1478 PROTEIN"/>
    <property type="match status" value="1"/>
</dbReference>
<organism evidence="2 3">
    <name type="scientific">Yanshouia hominis</name>
    <dbReference type="NCBI Taxonomy" id="2763673"/>
    <lineage>
        <taxon>Bacteria</taxon>
        <taxon>Bacillati</taxon>
        <taxon>Bacillota</taxon>
        <taxon>Clostridia</taxon>
        <taxon>Eubacteriales</taxon>
        <taxon>Oscillospiraceae</taxon>
        <taxon>Yanshouia</taxon>
    </lineage>
</organism>
<feature type="transmembrane region" description="Helical" evidence="1">
    <location>
        <begin position="170"/>
        <end position="195"/>
    </location>
</feature>
<dbReference type="Pfam" id="PF01944">
    <property type="entry name" value="SpoIIM"/>
    <property type="match status" value="1"/>
</dbReference>
<protein>
    <submittedName>
        <fullName evidence="2">Stage II sporulation protein M</fullName>
    </submittedName>
</protein>
<keyword evidence="3" id="KW-1185">Reference proteome</keyword>
<gene>
    <name evidence="2" type="ORF">H8717_10830</name>
</gene>
<sequence length="208" mass="22211">MLREEYRAALAFLRGRRRMLRLVTVCFLAGGLAAAIAAWTAFGSDPTLVTTLMEQVGELLDSKQIADGAGQLDAFRLFLANFWASGITLLYGGVPFLYLPLWPMALNAGMLGVVSAAALRLGIPPAALAASLLPHGVFEIPALLISGTLGLTFCHSIVRRILRLPEPLPLIVLIHELLRTTVLVVLPLLALAAVIEAHVTGPIASLFL</sequence>
<dbReference type="RefSeq" id="WP_262400371.1">
    <property type="nucleotide sequence ID" value="NZ_JACRTB010000017.1"/>
</dbReference>
<feature type="transmembrane region" description="Helical" evidence="1">
    <location>
        <begin position="82"/>
        <end position="101"/>
    </location>
</feature>
<evidence type="ECO:0000313" key="2">
    <source>
        <dbReference type="EMBL" id="MBC8576895.1"/>
    </source>
</evidence>
<reference evidence="2 3" key="1">
    <citation type="submission" date="2020-08" db="EMBL/GenBank/DDBJ databases">
        <title>Genome public.</title>
        <authorList>
            <person name="Liu C."/>
            <person name="Sun Q."/>
        </authorList>
    </citation>
    <scope>NUCLEOTIDE SEQUENCE [LARGE SCALE GENOMIC DNA]</scope>
    <source>
        <strain evidence="2 3">BX1</strain>
    </source>
</reference>